<dbReference type="eggNOG" id="COG1287">
    <property type="taxonomic scope" value="Bacteria"/>
</dbReference>
<organism evidence="2 3">
    <name type="scientific">Opitutus terrae (strain DSM 11246 / JCM 15787 / PB90-1)</name>
    <dbReference type="NCBI Taxonomy" id="452637"/>
    <lineage>
        <taxon>Bacteria</taxon>
        <taxon>Pseudomonadati</taxon>
        <taxon>Verrucomicrobiota</taxon>
        <taxon>Opitutia</taxon>
        <taxon>Opitutales</taxon>
        <taxon>Opitutaceae</taxon>
        <taxon>Opitutus</taxon>
    </lineage>
</organism>
<dbReference type="AlphaFoldDB" id="B1ZWX1"/>
<feature type="transmembrane region" description="Helical" evidence="1">
    <location>
        <begin position="424"/>
        <end position="440"/>
    </location>
</feature>
<reference evidence="2 3" key="1">
    <citation type="journal article" date="2011" name="J. Bacteriol.">
        <title>Genome sequence of the verrucomicrobium Opitutus terrae PB90-1, an abundant inhabitant of rice paddy soil ecosystems.</title>
        <authorList>
            <person name="van Passel M.W."/>
            <person name="Kant R."/>
            <person name="Palva A."/>
            <person name="Copeland A."/>
            <person name="Lucas S."/>
            <person name="Lapidus A."/>
            <person name="Glavina del Rio T."/>
            <person name="Pitluck S."/>
            <person name="Goltsman E."/>
            <person name="Clum A."/>
            <person name="Sun H."/>
            <person name="Schmutz J."/>
            <person name="Larimer F.W."/>
            <person name="Land M.L."/>
            <person name="Hauser L."/>
            <person name="Kyrpides N."/>
            <person name="Mikhailova N."/>
            <person name="Richardson P.P."/>
            <person name="Janssen P.H."/>
            <person name="de Vos W.M."/>
            <person name="Smidt H."/>
        </authorList>
    </citation>
    <scope>NUCLEOTIDE SEQUENCE [LARGE SCALE GENOMIC DNA]</scope>
    <source>
        <strain evidence="3">DSM 11246 / JCM 15787 / PB90-1</strain>
    </source>
</reference>
<proteinExistence type="predicted"/>
<dbReference type="EMBL" id="CP001032">
    <property type="protein sequence ID" value="ACB75082.1"/>
    <property type="molecule type" value="Genomic_DNA"/>
</dbReference>
<dbReference type="Proteomes" id="UP000007013">
    <property type="component" value="Chromosome"/>
</dbReference>
<feature type="transmembrane region" description="Helical" evidence="1">
    <location>
        <begin position="393"/>
        <end position="412"/>
    </location>
</feature>
<accession>B1ZWX1</accession>
<dbReference type="KEGG" id="ote:Oter_1798"/>
<feature type="transmembrane region" description="Helical" evidence="1">
    <location>
        <begin position="307"/>
        <end position="324"/>
    </location>
</feature>
<keyword evidence="1" id="KW-1133">Transmembrane helix</keyword>
<keyword evidence="1" id="KW-0472">Membrane</keyword>
<dbReference type="HOGENOM" id="CLU_350492_0_0_0"/>
<feature type="transmembrane region" description="Helical" evidence="1">
    <location>
        <begin position="159"/>
        <end position="179"/>
    </location>
</feature>
<keyword evidence="3" id="KW-1185">Reference proteome</keyword>
<feature type="transmembrane region" description="Helical" evidence="1">
    <location>
        <begin position="246"/>
        <end position="263"/>
    </location>
</feature>
<feature type="transmembrane region" description="Helical" evidence="1">
    <location>
        <begin position="191"/>
        <end position="212"/>
    </location>
</feature>
<dbReference type="OrthoDB" id="186957at2"/>
<evidence type="ECO:0000256" key="1">
    <source>
        <dbReference type="SAM" id="Phobius"/>
    </source>
</evidence>
<evidence type="ECO:0000313" key="2">
    <source>
        <dbReference type="EMBL" id="ACB75082.1"/>
    </source>
</evidence>
<name>B1ZWX1_OPITP</name>
<dbReference type="RefSeq" id="WP_012374619.1">
    <property type="nucleotide sequence ID" value="NC_010571.1"/>
</dbReference>
<feature type="transmembrane region" description="Helical" evidence="1">
    <location>
        <begin position="475"/>
        <end position="496"/>
    </location>
</feature>
<protein>
    <submittedName>
        <fullName evidence="2">Uncharacterized protein</fullName>
    </submittedName>
</protein>
<gene>
    <name evidence="2" type="ordered locus">Oter_1798</name>
</gene>
<keyword evidence="1" id="KW-0812">Transmembrane</keyword>
<feature type="transmembrane region" description="Helical" evidence="1">
    <location>
        <begin position="270"/>
        <end position="287"/>
    </location>
</feature>
<dbReference type="STRING" id="452637.Oter_1798"/>
<feature type="transmembrane region" description="Helical" evidence="1">
    <location>
        <begin position="224"/>
        <end position="240"/>
    </location>
</feature>
<feature type="transmembrane region" description="Helical" evidence="1">
    <location>
        <begin position="446"/>
        <end position="463"/>
    </location>
</feature>
<feature type="transmembrane region" description="Helical" evidence="1">
    <location>
        <begin position="6"/>
        <end position="26"/>
    </location>
</feature>
<sequence length="809" mass="87138">MAVTLRLRLLVWCAVPVCTLAVLFWVNSARVDRVRFVSALGLEPLRNDDTSATGYAGGMRQLIVPGQNLESYQWIEQTQQMLARGEWRVRRNELENAPEGRAVTASSPYRWWLRLVGWFDRQITGRAPGAAVEHAALWADPLLHGLIVAGLTGFVAWRFGLWSSAVVCLGLAFAFPLGANFVPGAPDDRGLALALALASVLPLAVGIAALRITAGAPSRAPHRWFVLAGLAGGLGLWVSVPVQAPLLFGCALGGLIALAVSPTSALVLPWRSWAVAGAATTLAAYLLEFAPDHLGSWQVRVVHPLHALAWLGLGELLTLASLWLQTRQSPRRLIDGLRLVGAVAAIGALVWVAQAKENGGLLAPDPSAFRLTPLVGDAAAPNFLRWLVQPATGVKPIVVMLPLLLAVPPAWWLLTRKLPATERTLILVPGGALVVALGLACWQLSWWAMTGALATVLAAVTIPTTLEQTPRRARWIWLAALLPAVIAGGAQFVSLADARRARSLDETELLGLVHRDLAHWLARRAGPDGAIVLAPPAETVALGYYGGLRGIGTLSWDNQSGLMATVRIVSATTRQEAEALIARREITHIVLPSWDSYFGEYARVGSGQVEGSFFDELQNLNLPPWLRPVAYTFPTIAGFEDRSVAVFEVVDEQDEATALGRMATYFVEAGRLELAAAAGQGLRRFPANLGAWVARAEVESARGDTQALEASLKYLLPRLKAGADAGLPLDRRIGLAVVLARAQHEELARAQVRRCLSQLDESRLRGLSTSAIYRLFALAKAYDLSIADARARQLGLELLPAELRPGVER</sequence>
<evidence type="ECO:0000313" key="3">
    <source>
        <dbReference type="Proteomes" id="UP000007013"/>
    </source>
</evidence>
<feature type="transmembrane region" description="Helical" evidence="1">
    <location>
        <begin position="336"/>
        <end position="354"/>
    </location>
</feature>